<dbReference type="Gene3D" id="3.40.140.20">
    <property type="match status" value="2"/>
</dbReference>
<dbReference type="eggNOG" id="KOG2555">
    <property type="taxonomic scope" value="Eukaryota"/>
</dbReference>
<evidence type="ECO:0000256" key="7">
    <source>
        <dbReference type="ARBA" id="ARBA00023268"/>
    </source>
</evidence>
<proteinExistence type="inferred from homology"/>
<dbReference type="InterPro" id="IPR016193">
    <property type="entry name" value="Cytidine_deaminase-like"/>
</dbReference>
<dbReference type="GO" id="GO:0006189">
    <property type="term" value="P:'de novo' IMP biosynthetic process"/>
    <property type="evidence" value="ECO:0000318"/>
    <property type="project" value="GO_Central"/>
</dbReference>
<evidence type="ECO:0000256" key="6">
    <source>
        <dbReference type="ARBA" id="ARBA00022801"/>
    </source>
</evidence>
<dbReference type="KEGG" id="dpp:DICPUDRAFT_47411"/>
<evidence type="ECO:0000256" key="9">
    <source>
        <dbReference type="ARBA" id="ARBA00050687"/>
    </source>
</evidence>
<comment type="catalytic activity">
    <reaction evidence="9">
        <text>IMP + H2O = 5-formamido-1-(5-phospho-D-ribosyl)imidazole-4-carboxamide</text>
        <dbReference type="Rhea" id="RHEA:18445"/>
        <dbReference type="ChEBI" id="CHEBI:15377"/>
        <dbReference type="ChEBI" id="CHEBI:58053"/>
        <dbReference type="ChEBI" id="CHEBI:58467"/>
        <dbReference type="EC" id="3.5.4.10"/>
    </reaction>
</comment>
<dbReference type="HAMAP" id="MF_00139">
    <property type="entry name" value="PurH"/>
    <property type="match status" value="1"/>
</dbReference>
<evidence type="ECO:0000313" key="11">
    <source>
        <dbReference type="EMBL" id="EGC35910.1"/>
    </source>
</evidence>
<dbReference type="NCBIfam" id="NF002049">
    <property type="entry name" value="PRK00881.1"/>
    <property type="match status" value="1"/>
</dbReference>
<dbReference type="CDD" id="cd01421">
    <property type="entry name" value="IMPCH"/>
    <property type="match status" value="1"/>
</dbReference>
<dbReference type="SUPFAM" id="SSF52335">
    <property type="entry name" value="Methylglyoxal synthase-like"/>
    <property type="match status" value="1"/>
</dbReference>
<evidence type="ECO:0000259" key="10">
    <source>
        <dbReference type="PROSITE" id="PS51855"/>
    </source>
</evidence>
<dbReference type="OrthoDB" id="6017153at2759"/>
<name>F0ZJF2_DICPU</name>
<evidence type="ECO:0000256" key="2">
    <source>
        <dbReference type="ARBA" id="ARBA00004954"/>
    </source>
</evidence>
<dbReference type="OMA" id="IKHNNPC"/>
<accession>F0ZJF2</accession>
<dbReference type="Pfam" id="PF01808">
    <property type="entry name" value="AICARFT_IMPCHas"/>
    <property type="match status" value="1"/>
</dbReference>
<dbReference type="EMBL" id="GL871043">
    <property type="protein sequence ID" value="EGC35910.1"/>
    <property type="molecule type" value="Genomic_DNA"/>
</dbReference>
<dbReference type="InterPro" id="IPR002695">
    <property type="entry name" value="PurH-like"/>
</dbReference>
<dbReference type="Proteomes" id="UP000001064">
    <property type="component" value="Unassembled WGS sequence"/>
</dbReference>
<comment type="pathway">
    <text evidence="1">Purine metabolism; IMP biosynthesis via de novo pathway; IMP from 5-formamido-1-(5-phospho-D-ribosyl)imidazole-4-carboxamide: step 1/1.</text>
</comment>
<dbReference type="Gene3D" id="3.40.50.1380">
    <property type="entry name" value="Methylglyoxal synthase-like domain"/>
    <property type="match status" value="1"/>
</dbReference>
<comment type="pathway">
    <text evidence="2">Purine metabolism; IMP biosynthesis via de novo pathway; 5-formamido-1-(5-phospho-D-ribosyl)imidazole-4-carboxamide from 5-amino-1-(5-phospho-D-ribosyl)imidazole-4-carboxamide (10-formyl THF route): step 1/1.</text>
</comment>
<keyword evidence="4" id="KW-0808">Transferase</keyword>
<dbReference type="PANTHER" id="PTHR11692:SF0">
    <property type="entry name" value="BIFUNCTIONAL PURINE BIOSYNTHESIS PROTEIN ATIC"/>
    <property type="match status" value="1"/>
</dbReference>
<dbReference type="GeneID" id="10500525"/>
<keyword evidence="6" id="KW-0378">Hydrolase</keyword>
<dbReference type="NCBIfam" id="TIGR00355">
    <property type="entry name" value="purH"/>
    <property type="match status" value="1"/>
</dbReference>
<dbReference type="AlphaFoldDB" id="F0ZJF2"/>
<dbReference type="FunCoup" id="F0ZJF2">
    <property type="interactions" value="633"/>
</dbReference>
<reference evidence="12" key="1">
    <citation type="journal article" date="2011" name="Genome Biol.">
        <title>Comparative genomics of the social amoebae Dictyostelium discoideum and Dictyostelium purpureum.</title>
        <authorList>
            <consortium name="US DOE Joint Genome Institute (JGI-PGF)"/>
            <person name="Sucgang R."/>
            <person name="Kuo A."/>
            <person name="Tian X."/>
            <person name="Salerno W."/>
            <person name="Parikh A."/>
            <person name="Feasley C.L."/>
            <person name="Dalin E."/>
            <person name="Tu H."/>
            <person name="Huang E."/>
            <person name="Barry K."/>
            <person name="Lindquist E."/>
            <person name="Shapiro H."/>
            <person name="Bruce D."/>
            <person name="Schmutz J."/>
            <person name="Salamov A."/>
            <person name="Fey P."/>
            <person name="Gaudet P."/>
            <person name="Anjard C."/>
            <person name="Babu M.M."/>
            <person name="Basu S."/>
            <person name="Bushmanova Y."/>
            <person name="van der Wel H."/>
            <person name="Katoh-Kurasawa M."/>
            <person name="Dinh C."/>
            <person name="Coutinho P.M."/>
            <person name="Saito T."/>
            <person name="Elias M."/>
            <person name="Schaap P."/>
            <person name="Kay R.R."/>
            <person name="Henrissat B."/>
            <person name="Eichinger L."/>
            <person name="Rivero F."/>
            <person name="Putnam N.H."/>
            <person name="West C.M."/>
            <person name="Loomis W.F."/>
            <person name="Chisholm R.L."/>
            <person name="Shaulsky G."/>
            <person name="Strassmann J.E."/>
            <person name="Queller D.C."/>
            <person name="Kuspa A."/>
            <person name="Grigoriev I.V."/>
        </authorList>
    </citation>
    <scope>NUCLEOTIDE SEQUENCE [LARGE SCALE GENOMIC DNA]</scope>
    <source>
        <strain evidence="12">QSDP1</strain>
    </source>
</reference>
<dbReference type="GO" id="GO:0003937">
    <property type="term" value="F:IMP cyclohydrolase activity"/>
    <property type="evidence" value="ECO:0000318"/>
    <property type="project" value="GO_Central"/>
</dbReference>
<dbReference type="SMART" id="SM00851">
    <property type="entry name" value="MGS"/>
    <property type="match status" value="1"/>
</dbReference>
<dbReference type="InterPro" id="IPR024051">
    <property type="entry name" value="AICAR_Tfase_dup_dom_sf"/>
</dbReference>
<dbReference type="Pfam" id="PF02142">
    <property type="entry name" value="MGS"/>
    <property type="match status" value="1"/>
</dbReference>
<organism evidence="11 12">
    <name type="scientific">Dictyostelium purpureum</name>
    <name type="common">Slime mold</name>
    <dbReference type="NCBI Taxonomy" id="5786"/>
    <lineage>
        <taxon>Eukaryota</taxon>
        <taxon>Amoebozoa</taxon>
        <taxon>Evosea</taxon>
        <taxon>Eumycetozoa</taxon>
        <taxon>Dictyostelia</taxon>
        <taxon>Dictyosteliales</taxon>
        <taxon>Dictyosteliaceae</taxon>
        <taxon>Dictyostelium</taxon>
    </lineage>
</organism>
<feature type="domain" description="MGS-like" evidence="10">
    <location>
        <begin position="1"/>
        <end position="143"/>
    </location>
</feature>
<dbReference type="GO" id="GO:0005829">
    <property type="term" value="C:cytosol"/>
    <property type="evidence" value="ECO:0000318"/>
    <property type="project" value="GO_Central"/>
</dbReference>
<dbReference type="FunFam" id="3.40.50.1380:FF:000001">
    <property type="entry name" value="Bifunctional purine biosynthesis protein PurH"/>
    <property type="match status" value="1"/>
</dbReference>
<evidence type="ECO:0000313" key="12">
    <source>
        <dbReference type="Proteomes" id="UP000001064"/>
    </source>
</evidence>
<keyword evidence="12" id="KW-1185">Reference proteome</keyword>
<protein>
    <submittedName>
        <fullName evidence="11">AICAR transformylase</fullName>
    </submittedName>
</protein>
<evidence type="ECO:0000256" key="4">
    <source>
        <dbReference type="ARBA" id="ARBA00022679"/>
    </source>
</evidence>
<gene>
    <name evidence="11" type="ORF">DICPUDRAFT_47411</name>
</gene>
<dbReference type="PROSITE" id="PS51855">
    <property type="entry name" value="MGS"/>
    <property type="match status" value="1"/>
</dbReference>
<sequence>MQALLSVYNKTGIVEFSKILSSKGFNLISTGGTFKSLADNGLKVQQVSDVTEYPEMLDGRVKTLHPKIHGALLARPELSHHQADLTKYNIKPIKIVVVNLYPFVETISKPDVTLEDAIENIDIGGHTLIRASSKNFQNVLIIVDPTDYKWIGERIEQTGIESITLEERKKLAVKALQHGCQYDAAVTQYLAGVELPTEAKSIENIKTPSNANVEFPNTFVPLYEKKNDLRYGENPHQKAALYSCPNSGGIANAKSLHGPALSYNNILDGDAALKAVREFADTACVVIKHTNPCGLAVHKDQTEAYRRAFNGDPKSAYGGIVGFNRKLTLESATAMKGIFYEVIIAPEYDPEALALLQKREKLRVLLVPEAATQQAFTQPDIRTITGGALLQSPNPIVLGSLEEATKNWKVVTDAKPTEQQMRDLLFAWRVSKHVKSNAIVLTKDETIVAIGAGQPNRHQSVDICMKVGGEKAIGSALASDAFFPFADSIDLAHQGKIGCIVQPGGSIRDQEVIDAANKYNIPMVFTGNRNFLH</sequence>
<dbReference type="STRING" id="5786.F0ZJF2"/>
<dbReference type="VEuPathDB" id="AmoebaDB:DICPUDRAFT_47411"/>
<keyword evidence="5" id="KW-0658">Purine biosynthesis</keyword>
<dbReference type="SUPFAM" id="SSF53927">
    <property type="entry name" value="Cytidine deaminase-like"/>
    <property type="match status" value="1"/>
</dbReference>
<dbReference type="RefSeq" id="XP_003287564.1">
    <property type="nucleotide sequence ID" value="XM_003287516.1"/>
</dbReference>
<dbReference type="SMART" id="SM00798">
    <property type="entry name" value="AICARFT_IMPCHas"/>
    <property type="match status" value="1"/>
</dbReference>
<comment type="catalytic activity">
    <reaction evidence="8">
        <text>(6R)-10-formyltetrahydrofolate + 5-amino-1-(5-phospho-beta-D-ribosyl)imidazole-4-carboxamide = 5-formamido-1-(5-phospho-D-ribosyl)imidazole-4-carboxamide + (6S)-5,6,7,8-tetrahydrofolate</text>
        <dbReference type="Rhea" id="RHEA:22192"/>
        <dbReference type="ChEBI" id="CHEBI:57453"/>
        <dbReference type="ChEBI" id="CHEBI:58467"/>
        <dbReference type="ChEBI" id="CHEBI:58475"/>
        <dbReference type="ChEBI" id="CHEBI:195366"/>
        <dbReference type="EC" id="2.1.2.3"/>
    </reaction>
</comment>
<dbReference type="FunFam" id="3.40.140.20:FF:000001">
    <property type="entry name" value="Bifunctional purine biosynthesis protein PurH"/>
    <property type="match status" value="1"/>
</dbReference>
<dbReference type="FunFam" id="3.40.140.20:FF:000002">
    <property type="entry name" value="Bifunctional purine biosynthesis protein PurH"/>
    <property type="match status" value="1"/>
</dbReference>
<dbReference type="PIRSF" id="PIRSF000414">
    <property type="entry name" value="AICARFT_IMPCHas"/>
    <property type="match status" value="1"/>
</dbReference>
<dbReference type="InParanoid" id="F0ZJF2"/>
<keyword evidence="7" id="KW-0511">Multifunctional enzyme</keyword>
<dbReference type="GO" id="GO:0004643">
    <property type="term" value="F:phosphoribosylaminoimidazolecarboxamide formyltransferase activity"/>
    <property type="evidence" value="ECO:0000318"/>
    <property type="project" value="GO_Central"/>
</dbReference>
<evidence type="ECO:0000256" key="5">
    <source>
        <dbReference type="ARBA" id="ARBA00022755"/>
    </source>
</evidence>
<comment type="similarity">
    <text evidence="3">Belongs to the PurH family.</text>
</comment>
<evidence type="ECO:0000256" key="3">
    <source>
        <dbReference type="ARBA" id="ARBA00007667"/>
    </source>
</evidence>
<evidence type="ECO:0000256" key="8">
    <source>
        <dbReference type="ARBA" id="ARBA00050488"/>
    </source>
</evidence>
<dbReference type="PANTHER" id="PTHR11692">
    <property type="entry name" value="BIFUNCTIONAL PURINE BIOSYNTHESIS PROTEIN PURH"/>
    <property type="match status" value="1"/>
</dbReference>
<dbReference type="InterPro" id="IPR011607">
    <property type="entry name" value="MGS-like_dom"/>
</dbReference>
<dbReference type="UniPathway" id="UPA00074">
    <property type="reaction ID" value="UER00133"/>
</dbReference>
<evidence type="ECO:0000256" key="1">
    <source>
        <dbReference type="ARBA" id="ARBA00004844"/>
    </source>
</evidence>
<dbReference type="InterPro" id="IPR036914">
    <property type="entry name" value="MGS-like_dom_sf"/>
</dbReference>